<evidence type="ECO:0000313" key="2">
    <source>
        <dbReference type="EMBL" id="KAF4735693.1"/>
    </source>
</evidence>
<feature type="region of interest" description="Disordered" evidence="1">
    <location>
        <begin position="552"/>
        <end position="580"/>
    </location>
</feature>
<dbReference type="InterPro" id="IPR050754">
    <property type="entry name" value="FKBP4/5/8-like"/>
</dbReference>
<dbReference type="PANTHER" id="PTHR46512">
    <property type="entry name" value="PEPTIDYLPROLYL ISOMERASE"/>
    <property type="match status" value="1"/>
</dbReference>
<dbReference type="Gene3D" id="1.25.40.10">
    <property type="entry name" value="Tetratricopeptide repeat domain"/>
    <property type="match status" value="1"/>
</dbReference>
<dbReference type="AlphaFoldDB" id="A0A7J6SSB8"/>
<organism evidence="2 3">
    <name type="scientific">Perkinsus olseni</name>
    <name type="common">Perkinsus atlanticus</name>
    <dbReference type="NCBI Taxonomy" id="32597"/>
    <lineage>
        <taxon>Eukaryota</taxon>
        <taxon>Sar</taxon>
        <taxon>Alveolata</taxon>
        <taxon>Perkinsozoa</taxon>
        <taxon>Perkinsea</taxon>
        <taxon>Perkinsida</taxon>
        <taxon>Perkinsidae</taxon>
        <taxon>Perkinsus</taxon>
    </lineage>
</organism>
<dbReference type="InterPro" id="IPR011990">
    <property type="entry name" value="TPR-like_helical_dom_sf"/>
</dbReference>
<feature type="compositionally biased region" description="Basic and acidic residues" evidence="1">
    <location>
        <begin position="282"/>
        <end position="307"/>
    </location>
</feature>
<feature type="compositionally biased region" description="Basic and acidic residues" evidence="1">
    <location>
        <begin position="552"/>
        <end position="579"/>
    </location>
</feature>
<reference evidence="2 3" key="1">
    <citation type="submission" date="2020-04" db="EMBL/GenBank/DDBJ databases">
        <title>Perkinsus olseni comparative genomics.</title>
        <authorList>
            <person name="Bogema D.R."/>
        </authorList>
    </citation>
    <scope>NUCLEOTIDE SEQUENCE [LARGE SCALE GENOMIC DNA]</scope>
    <source>
        <strain evidence="2">ATCC PRA-205</strain>
    </source>
</reference>
<name>A0A7J6SSB8_PEROL</name>
<gene>
    <name evidence="2" type="primary">RPAP3_1</name>
    <name evidence="2" type="ORF">FOZ62_026678</name>
</gene>
<dbReference type="SUPFAM" id="SSF48452">
    <property type="entry name" value="TPR-like"/>
    <property type="match status" value="1"/>
</dbReference>
<sequence length="608" mass="69074">MMIILKLMSDNDTAALEVDLEADTRQACPHEYYDDVGPYTAVEEDNNECEWTHFMSAIDGSRDGAPTYFEVPLTSTRYFISVYAADNAAYTLTLLAASVQILELYRGPVVEVSLSWEGASFSPLGVSEIDKYYIYSTMLLDTDNRTNTAVFIRPDKVLNTVCGLHNNTDREYSTVDPSTCVQSPEDTTVEGLLATRCTTEISGVMAQKRYIFNVIVESKRGYMMAYSGIIMETDWIIYTKAASDKTLQLIRDNGTDIRAYFKDLNNWTREMKTRQGGSLEEGNEKTTDEGVQQKEKHTSRGELSRDNAKDMRSYYEAWARLDVDDDECNKVDYYDTPVVEQKEAVAPVLTSRVTGVGPERQKINIRRVASRKGKIDYGVEAKERGNAYYKRGQHKSALREYRLGLTYLTGDGQEDEERDLTVTLYNNISAVHCKLSEYVDAVKAADDALKMNPTCSKSFYRRGYALTKMKRWLLAKRDLEKSGEFRADHDGQPSPEDSAFSELKEFVDRQVEGQKLMEREEAIRMITNTQRKVNEGKLIKIFVSDVKEKNMTEGGKDVMSDESPKDESPKEESKPKEYVPKALRIRRALGSSNKRDDALKRALGVYYS</sequence>
<feature type="region of interest" description="Disordered" evidence="1">
    <location>
        <begin position="273"/>
        <end position="307"/>
    </location>
</feature>
<dbReference type="InterPro" id="IPR019734">
    <property type="entry name" value="TPR_rpt"/>
</dbReference>
<evidence type="ECO:0000313" key="3">
    <source>
        <dbReference type="Proteomes" id="UP000574390"/>
    </source>
</evidence>
<dbReference type="EMBL" id="JABANM010012611">
    <property type="protein sequence ID" value="KAF4735693.1"/>
    <property type="molecule type" value="Genomic_DNA"/>
</dbReference>
<comment type="caution">
    <text evidence="2">The sequence shown here is derived from an EMBL/GenBank/DDBJ whole genome shotgun (WGS) entry which is preliminary data.</text>
</comment>
<evidence type="ECO:0000256" key="1">
    <source>
        <dbReference type="SAM" id="MobiDB-lite"/>
    </source>
</evidence>
<accession>A0A7J6SSB8</accession>
<dbReference type="Proteomes" id="UP000574390">
    <property type="component" value="Unassembled WGS sequence"/>
</dbReference>
<dbReference type="SMART" id="SM00028">
    <property type="entry name" value="TPR"/>
    <property type="match status" value="3"/>
</dbReference>
<proteinExistence type="predicted"/>
<protein>
    <submittedName>
        <fullName evidence="2">RNA polymerase II-associated protein 3</fullName>
    </submittedName>
</protein>